<keyword evidence="2" id="KW-1185">Reference proteome</keyword>
<dbReference type="EMBL" id="KV875098">
    <property type="protein sequence ID" value="OIW28917.1"/>
    <property type="molecule type" value="Genomic_DNA"/>
</dbReference>
<gene>
    <name evidence="1" type="ORF">CONLIGDRAFT_399215</name>
</gene>
<evidence type="ECO:0000313" key="2">
    <source>
        <dbReference type="Proteomes" id="UP000182658"/>
    </source>
</evidence>
<proteinExistence type="predicted"/>
<dbReference type="InParanoid" id="A0A1J7INF6"/>
<protein>
    <submittedName>
        <fullName evidence="1">Uncharacterized protein</fullName>
    </submittedName>
</protein>
<sequence>MAYHSRGMLRAYSFLPQVLGANNQEGCQSPVQLGHSEVCTMAVVHRLGGDIWSRLVLGTVDLPFSSSHRALVSAFSSSTPSGRVRSCRSLISSLGSISWFASRPIAILINPGDKLPNRRRRRSSPAQTEYRPMAERRMLLTICTRQEGRPAAPLFSQGDKFDAAGCLYY</sequence>
<accession>A0A1J7INF6</accession>
<reference evidence="1 2" key="1">
    <citation type="submission" date="2016-10" db="EMBL/GenBank/DDBJ databases">
        <title>Draft genome sequence of Coniochaeta ligniaria NRRL30616, a lignocellulolytic fungus for bioabatement of inhibitors in plant biomass hydrolysates.</title>
        <authorList>
            <consortium name="DOE Joint Genome Institute"/>
            <person name="Jimenez D.J."/>
            <person name="Hector R.E."/>
            <person name="Riley R."/>
            <person name="Sun H."/>
            <person name="Grigoriev I.V."/>
            <person name="Van Elsas J.D."/>
            <person name="Nichols N.N."/>
        </authorList>
    </citation>
    <scope>NUCLEOTIDE SEQUENCE [LARGE SCALE GENOMIC DNA]</scope>
    <source>
        <strain evidence="1 2">NRRL 30616</strain>
    </source>
</reference>
<name>A0A1J7INF6_9PEZI</name>
<dbReference type="AlphaFoldDB" id="A0A1J7INF6"/>
<evidence type="ECO:0000313" key="1">
    <source>
        <dbReference type="EMBL" id="OIW28917.1"/>
    </source>
</evidence>
<organism evidence="1 2">
    <name type="scientific">Coniochaeta ligniaria NRRL 30616</name>
    <dbReference type="NCBI Taxonomy" id="1408157"/>
    <lineage>
        <taxon>Eukaryota</taxon>
        <taxon>Fungi</taxon>
        <taxon>Dikarya</taxon>
        <taxon>Ascomycota</taxon>
        <taxon>Pezizomycotina</taxon>
        <taxon>Sordariomycetes</taxon>
        <taxon>Sordariomycetidae</taxon>
        <taxon>Coniochaetales</taxon>
        <taxon>Coniochaetaceae</taxon>
        <taxon>Coniochaeta</taxon>
    </lineage>
</organism>
<dbReference type="Proteomes" id="UP000182658">
    <property type="component" value="Unassembled WGS sequence"/>
</dbReference>